<dbReference type="RefSeq" id="WP_248254361.1">
    <property type="nucleotide sequence ID" value="NZ_JAIWJX010000002.1"/>
</dbReference>
<keyword evidence="3" id="KW-1185">Reference proteome</keyword>
<dbReference type="Pfam" id="PF11755">
    <property type="entry name" value="DUF3311"/>
    <property type="match status" value="1"/>
</dbReference>
<evidence type="ECO:0000313" key="3">
    <source>
        <dbReference type="Proteomes" id="UP001139011"/>
    </source>
</evidence>
<feature type="transmembrane region" description="Helical" evidence="1">
    <location>
        <begin position="32"/>
        <end position="54"/>
    </location>
</feature>
<dbReference type="Proteomes" id="UP001139011">
    <property type="component" value="Unassembled WGS sequence"/>
</dbReference>
<name>A0A9X1XFI2_9BACL</name>
<keyword evidence="1" id="KW-0812">Transmembrane</keyword>
<dbReference type="PANTHER" id="PTHR40034">
    <property type="entry name" value="BSL5891 PROTEIN"/>
    <property type="match status" value="1"/>
</dbReference>
<accession>A0A9X1XFI2</accession>
<proteinExistence type="predicted"/>
<keyword evidence="1" id="KW-0472">Membrane</keyword>
<gene>
    <name evidence="2" type="ORF">LCY76_21520</name>
</gene>
<dbReference type="AlphaFoldDB" id="A0A9X1XFI2"/>
<protein>
    <submittedName>
        <fullName evidence="2">DUF3311 domain-containing protein</fullName>
    </submittedName>
</protein>
<keyword evidence="1" id="KW-1133">Transmembrane helix</keyword>
<organism evidence="2 3">
    <name type="scientific">Fictibacillus marinisediminis</name>
    <dbReference type="NCBI Taxonomy" id="2878389"/>
    <lineage>
        <taxon>Bacteria</taxon>
        <taxon>Bacillati</taxon>
        <taxon>Bacillota</taxon>
        <taxon>Bacilli</taxon>
        <taxon>Bacillales</taxon>
        <taxon>Fictibacillaceae</taxon>
        <taxon>Fictibacillus</taxon>
    </lineage>
</organism>
<dbReference type="PANTHER" id="PTHR40034:SF1">
    <property type="entry name" value="BSL5891 PROTEIN"/>
    <property type="match status" value="1"/>
</dbReference>
<sequence>MKLIHWIAVLPFIGMFGGLVFANKVEPYVLGMPFLMFWILLWVLITAALMALIYKLDPVNKEENK</sequence>
<reference evidence="2" key="1">
    <citation type="submission" date="2021-09" db="EMBL/GenBank/DDBJ databases">
        <title>Genome analysis of Fictibacillus sp. KIGAM418 isolated from marine sediment.</title>
        <authorList>
            <person name="Seo M.-J."/>
            <person name="Cho E.-S."/>
            <person name="Hwang C.Y."/>
        </authorList>
    </citation>
    <scope>NUCLEOTIDE SEQUENCE</scope>
    <source>
        <strain evidence="2">KIGAM418</strain>
    </source>
</reference>
<comment type="caution">
    <text evidence="2">The sequence shown here is derived from an EMBL/GenBank/DDBJ whole genome shotgun (WGS) entry which is preliminary data.</text>
</comment>
<dbReference type="EMBL" id="JAIWJX010000002">
    <property type="protein sequence ID" value="MCK6259156.1"/>
    <property type="molecule type" value="Genomic_DNA"/>
</dbReference>
<evidence type="ECO:0000313" key="2">
    <source>
        <dbReference type="EMBL" id="MCK6259156.1"/>
    </source>
</evidence>
<dbReference type="InterPro" id="IPR021741">
    <property type="entry name" value="DUF3311"/>
</dbReference>
<evidence type="ECO:0000256" key="1">
    <source>
        <dbReference type="SAM" id="Phobius"/>
    </source>
</evidence>